<dbReference type="PANTHER" id="PTHR45819">
    <property type="entry name" value="CENTAURIN-GAMMA-1A"/>
    <property type="match status" value="1"/>
</dbReference>
<evidence type="ECO:0000256" key="2">
    <source>
        <dbReference type="SAM" id="MobiDB-lite"/>
    </source>
</evidence>
<dbReference type="PANTHER" id="PTHR45819:SF5">
    <property type="entry name" value="CENTAURIN-GAMMA-1A"/>
    <property type="match status" value="1"/>
</dbReference>
<protein>
    <submittedName>
        <fullName evidence="3">Uncharacterized protein</fullName>
    </submittedName>
</protein>
<organism evidence="3 4">
    <name type="scientific">Cylicocyclus nassatus</name>
    <name type="common">Nematode worm</name>
    <dbReference type="NCBI Taxonomy" id="53992"/>
    <lineage>
        <taxon>Eukaryota</taxon>
        <taxon>Metazoa</taxon>
        <taxon>Ecdysozoa</taxon>
        <taxon>Nematoda</taxon>
        <taxon>Chromadorea</taxon>
        <taxon>Rhabditida</taxon>
        <taxon>Rhabditina</taxon>
        <taxon>Rhabditomorpha</taxon>
        <taxon>Strongyloidea</taxon>
        <taxon>Strongylidae</taxon>
        <taxon>Cylicocyclus</taxon>
    </lineage>
</organism>
<name>A0AA36H1I3_CYLNA</name>
<dbReference type="InterPro" id="IPR051282">
    <property type="entry name" value="Arf-GAP_GTPase_ANK_PH"/>
</dbReference>
<proteinExistence type="predicted"/>
<keyword evidence="1" id="KW-0479">Metal-binding</keyword>
<dbReference type="AlphaFoldDB" id="A0AA36H1I3"/>
<evidence type="ECO:0000313" key="3">
    <source>
        <dbReference type="EMBL" id="CAJ0602070.1"/>
    </source>
</evidence>
<dbReference type="InterPro" id="IPR027417">
    <property type="entry name" value="P-loop_NTPase"/>
</dbReference>
<dbReference type="InterPro" id="IPR001806">
    <property type="entry name" value="Small_GTPase"/>
</dbReference>
<dbReference type="EMBL" id="CATQJL010000305">
    <property type="protein sequence ID" value="CAJ0602070.1"/>
    <property type="molecule type" value="Genomic_DNA"/>
</dbReference>
<dbReference type="Pfam" id="PF00071">
    <property type="entry name" value="Ras"/>
    <property type="match status" value="1"/>
</dbReference>
<dbReference type="GO" id="GO:0008270">
    <property type="term" value="F:zinc ion binding"/>
    <property type="evidence" value="ECO:0007669"/>
    <property type="project" value="UniProtKB-KW"/>
</dbReference>
<feature type="region of interest" description="Disordered" evidence="2">
    <location>
        <begin position="81"/>
        <end position="107"/>
    </location>
</feature>
<dbReference type="PROSITE" id="PS51421">
    <property type="entry name" value="RAS"/>
    <property type="match status" value="1"/>
</dbReference>
<evidence type="ECO:0000256" key="1">
    <source>
        <dbReference type="ARBA" id="ARBA00022771"/>
    </source>
</evidence>
<gene>
    <name evidence="3" type="ORF">CYNAS_LOCUS14053</name>
</gene>
<keyword evidence="1" id="KW-0862">Zinc</keyword>
<feature type="compositionally biased region" description="Basic and acidic residues" evidence="2">
    <location>
        <begin position="92"/>
        <end position="106"/>
    </location>
</feature>
<dbReference type="SUPFAM" id="SSF52540">
    <property type="entry name" value="P-loop containing nucleoside triphosphate hydrolases"/>
    <property type="match status" value="1"/>
</dbReference>
<dbReference type="GO" id="GO:0003924">
    <property type="term" value="F:GTPase activity"/>
    <property type="evidence" value="ECO:0007669"/>
    <property type="project" value="InterPro"/>
</dbReference>
<keyword evidence="1" id="KW-0863">Zinc-finger</keyword>
<dbReference type="Gene3D" id="3.40.50.300">
    <property type="entry name" value="P-loop containing nucleotide triphosphate hydrolases"/>
    <property type="match status" value="1"/>
</dbReference>
<reference evidence="3" key="1">
    <citation type="submission" date="2023-07" db="EMBL/GenBank/DDBJ databases">
        <authorList>
            <consortium name="CYATHOMIX"/>
        </authorList>
    </citation>
    <scope>NUCLEOTIDE SEQUENCE</scope>
    <source>
        <strain evidence="3">N/A</strain>
    </source>
</reference>
<accession>A0AA36H1I3</accession>
<dbReference type="GO" id="GO:0005525">
    <property type="term" value="F:GTP binding"/>
    <property type="evidence" value="ECO:0007669"/>
    <property type="project" value="InterPro"/>
</dbReference>
<keyword evidence="4" id="KW-1185">Reference proteome</keyword>
<comment type="caution">
    <text evidence="3">The sequence shown here is derived from an EMBL/GenBank/DDBJ whole genome shotgun (WGS) entry which is preliminary data.</text>
</comment>
<evidence type="ECO:0000313" key="4">
    <source>
        <dbReference type="Proteomes" id="UP001176961"/>
    </source>
</evidence>
<dbReference type="Proteomes" id="UP001176961">
    <property type="component" value="Unassembled WGS sequence"/>
</dbReference>
<dbReference type="GO" id="GO:0005096">
    <property type="term" value="F:GTPase activator activity"/>
    <property type="evidence" value="ECO:0007669"/>
    <property type="project" value="TreeGrafter"/>
</dbReference>
<sequence>MNKFRNVADMPVLLVGTKDTLLEKNPRVISEEEGKQMENHLKRCAYYETCATYGLNVERVFKDEDVPHILDPKRMRIHPSVTSTTSSLFSERLGESSRDQDSDRTHHSLASIGEAQDVEVQSPHAVVAGPHATQNLPCSETLVYMANFALHFGVTSAMESYLDDLQELSIASSAKYTFKSDVNFLKSELFHPYKYTHYYFCNGCSGPLRDQTSKCNKAGCCLRGFDAAPKHRFGADHNYCSLTPKRSHLARRASLHLVNIAPQLLLVLRNTIDQLVETHKHIHEETAHAFLSETSDFGLYREDMETHEEFSSKRLNVILTLNTDGVTFKKLTKSQAWPLYVRLEGLAHAQKNSFENMILPGILFTSKTPSRVMLEHLLSRFKRELLALSDQGLDISDRHGSVWKVTPILKNGIVDFSVRTAVVIPQTFSFIRQALHILFNSPVWNAEHGCHLCTFAGLKVENRIVWYNENASPAIRRTRASILRDASAELNGLSG</sequence>